<protein>
    <submittedName>
        <fullName evidence="6">IclR family transcriptional regulator</fullName>
    </submittedName>
</protein>
<organism evidence="6 7">
    <name type="scientific">Pseudonocardia eucalypti</name>
    <dbReference type="NCBI Taxonomy" id="648755"/>
    <lineage>
        <taxon>Bacteria</taxon>
        <taxon>Bacillati</taxon>
        <taxon>Actinomycetota</taxon>
        <taxon>Actinomycetes</taxon>
        <taxon>Pseudonocardiales</taxon>
        <taxon>Pseudonocardiaceae</taxon>
        <taxon>Pseudonocardia</taxon>
    </lineage>
</organism>
<keyword evidence="1" id="KW-0805">Transcription regulation</keyword>
<dbReference type="SUPFAM" id="SSF46785">
    <property type="entry name" value="Winged helix' DNA-binding domain"/>
    <property type="match status" value="1"/>
</dbReference>
<dbReference type="PROSITE" id="PS51078">
    <property type="entry name" value="ICLR_ED"/>
    <property type="match status" value="1"/>
</dbReference>
<comment type="caution">
    <text evidence="6">The sequence shown here is derived from an EMBL/GenBank/DDBJ whole genome shotgun (WGS) entry which is preliminary data.</text>
</comment>
<dbReference type="EMBL" id="BAABJP010000001">
    <property type="protein sequence ID" value="GAA5146288.1"/>
    <property type="molecule type" value="Genomic_DNA"/>
</dbReference>
<dbReference type="InterPro" id="IPR036390">
    <property type="entry name" value="WH_DNA-bd_sf"/>
</dbReference>
<evidence type="ECO:0000259" key="4">
    <source>
        <dbReference type="PROSITE" id="PS51077"/>
    </source>
</evidence>
<dbReference type="RefSeq" id="WP_185058792.1">
    <property type="nucleotide sequence ID" value="NZ_BAABJP010000001.1"/>
</dbReference>
<evidence type="ECO:0000313" key="7">
    <source>
        <dbReference type="Proteomes" id="UP001428817"/>
    </source>
</evidence>
<evidence type="ECO:0000256" key="1">
    <source>
        <dbReference type="ARBA" id="ARBA00023015"/>
    </source>
</evidence>
<dbReference type="InterPro" id="IPR036388">
    <property type="entry name" value="WH-like_DNA-bd_sf"/>
</dbReference>
<dbReference type="InterPro" id="IPR014757">
    <property type="entry name" value="Tscrpt_reg_IclR_C"/>
</dbReference>
<dbReference type="SMART" id="SM00346">
    <property type="entry name" value="HTH_ICLR"/>
    <property type="match status" value="1"/>
</dbReference>
<gene>
    <name evidence="6" type="ORF">GCM10023321_05520</name>
</gene>
<dbReference type="Proteomes" id="UP001428817">
    <property type="component" value="Unassembled WGS sequence"/>
</dbReference>
<sequence>MNHRTGNRPGRSVLSRALAVLGVFSSERPEHTITSISQATGLAPATTHRLVAELVEWGALERVARGRYRIGIRLWRVGALAPAARDLRDAALPFLQDLASATGHYVHLVVADGPHALFVERLPGRIEAAVRSQVGRRMPMHASGPGKVLLAHAPADLVAEVVARGLPRLASGTITDPAELAGALADIRTTGYCLSRDEMTEGASSVAAPVVGGSGQVVAAISVVLNSDSKNLQPLVPVVRVTAAAVSRALGAPGERFPVSERSR</sequence>
<evidence type="ECO:0000256" key="2">
    <source>
        <dbReference type="ARBA" id="ARBA00023125"/>
    </source>
</evidence>
<dbReference type="Gene3D" id="1.10.10.10">
    <property type="entry name" value="Winged helix-like DNA-binding domain superfamily/Winged helix DNA-binding domain"/>
    <property type="match status" value="1"/>
</dbReference>
<accession>A0ABP9PGQ4</accession>
<evidence type="ECO:0000313" key="6">
    <source>
        <dbReference type="EMBL" id="GAA5146288.1"/>
    </source>
</evidence>
<dbReference type="PANTHER" id="PTHR30136">
    <property type="entry name" value="HELIX-TURN-HELIX TRANSCRIPTIONAL REGULATOR, ICLR FAMILY"/>
    <property type="match status" value="1"/>
</dbReference>
<dbReference type="SUPFAM" id="SSF55781">
    <property type="entry name" value="GAF domain-like"/>
    <property type="match status" value="1"/>
</dbReference>
<name>A0ABP9PGQ4_9PSEU</name>
<evidence type="ECO:0000256" key="3">
    <source>
        <dbReference type="ARBA" id="ARBA00023163"/>
    </source>
</evidence>
<dbReference type="Gene3D" id="3.30.450.40">
    <property type="match status" value="1"/>
</dbReference>
<dbReference type="PANTHER" id="PTHR30136:SF24">
    <property type="entry name" value="HTH-TYPE TRANSCRIPTIONAL REPRESSOR ALLR"/>
    <property type="match status" value="1"/>
</dbReference>
<dbReference type="InterPro" id="IPR005471">
    <property type="entry name" value="Tscrpt_reg_IclR_N"/>
</dbReference>
<dbReference type="Pfam" id="PF01614">
    <property type="entry name" value="IclR_C"/>
    <property type="match status" value="1"/>
</dbReference>
<proteinExistence type="predicted"/>
<evidence type="ECO:0000259" key="5">
    <source>
        <dbReference type="PROSITE" id="PS51078"/>
    </source>
</evidence>
<reference evidence="7" key="1">
    <citation type="journal article" date="2019" name="Int. J. Syst. Evol. Microbiol.">
        <title>The Global Catalogue of Microorganisms (GCM) 10K type strain sequencing project: providing services to taxonomists for standard genome sequencing and annotation.</title>
        <authorList>
            <consortium name="The Broad Institute Genomics Platform"/>
            <consortium name="The Broad Institute Genome Sequencing Center for Infectious Disease"/>
            <person name="Wu L."/>
            <person name="Ma J."/>
        </authorList>
    </citation>
    <scope>NUCLEOTIDE SEQUENCE [LARGE SCALE GENOMIC DNA]</scope>
    <source>
        <strain evidence="7">JCM 18303</strain>
    </source>
</reference>
<feature type="domain" description="HTH iclR-type" evidence="4">
    <location>
        <begin position="11"/>
        <end position="72"/>
    </location>
</feature>
<keyword evidence="3" id="KW-0804">Transcription</keyword>
<dbReference type="InterPro" id="IPR029016">
    <property type="entry name" value="GAF-like_dom_sf"/>
</dbReference>
<dbReference type="InterPro" id="IPR050707">
    <property type="entry name" value="HTH_MetabolicPath_Reg"/>
</dbReference>
<keyword evidence="2" id="KW-0238">DNA-binding</keyword>
<dbReference type="Pfam" id="PF09339">
    <property type="entry name" value="HTH_IclR"/>
    <property type="match status" value="1"/>
</dbReference>
<dbReference type="PROSITE" id="PS51077">
    <property type="entry name" value="HTH_ICLR"/>
    <property type="match status" value="1"/>
</dbReference>
<feature type="domain" description="IclR-ED" evidence="5">
    <location>
        <begin position="73"/>
        <end position="252"/>
    </location>
</feature>
<keyword evidence="7" id="KW-1185">Reference proteome</keyword>